<protein>
    <submittedName>
        <fullName evidence="1">Uncharacterized protein</fullName>
    </submittedName>
</protein>
<evidence type="ECO:0000313" key="2">
    <source>
        <dbReference type="Proteomes" id="UP000199048"/>
    </source>
</evidence>
<gene>
    <name evidence="1" type="ORF">SAMN05192568_1004186</name>
</gene>
<name>A0A1I4HDJ5_9HYPH</name>
<accession>A0A1I4HDJ5</accession>
<organism evidence="1 2">
    <name type="scientific">Methylobacterium pseudosasicola</name>
    <dbReference type="NCBI Taxonomy" id="582667"/>
    <lineage>
        <taxon>Bacteria</taxon>
        <taxon>Pseudomonadati</taxon>
        <taxon>Pseudomonadota</taxon>
        <taxon>Alphaproteobacteria</taxon>
        <taxon>Hyphomicrobiales</taxon>
        <taxon>Methylobacteriaceae</taxon>
        <taxon>Methylobacterium</taxon>
    </lineage>
</organism>
<sequence>MNPVGSVTSHQATTLMLMQVDASLKLRSAQEDGETDPVSSPAATAIQVLDPRSSLSLSVQASDAILSLAHKIPQHKSNIFMLGGIDESAMLTDEAFAKTVADTPAHYREVMKGMGATRWVWRPEVHLTGLAFFEGLSRAIPRDYENPNSMANALFVNKSARIVRATDVPEAKIVSGYYDMYNDKNDYIGTVRRTECDPDYLEAFKAGNPGLRIAPVYFGNDAVLIIWADALAGQTGLESLKRLKSTTA</sequence>
<dbReference type="EMBL" id="FOTK01000004">
    <property type="protein sequence ID" value="SFL40325.1"/>
    <property type="molecule type" value="Genomic_DNA"/>
</dbReference>
<dbReference type="Proteomes" id="UP000199048">
    <property type="component" value="Unassembled WGS sequence"/>
</dbReference>
<proteinExistence type="predicted"/>
<evidence type="ECO:0000313" key="1">
    <source>
        <dbReference type="EMBL" id="SFL40325.1"/>
    </source>
</evidence>
<keyword evidence="2" id="KW-1185">Reference proteome</keyword>
<reference evidence="2" key="1">
    <citation type="submission" date="2016-10" db="EMBL/GenBank/DDBJ databases">
        <authorList>
            <person name="Varghese N."/>
            <person name="Submissions S."/>
        </authorList>
    </citation>
    <scope>NUCLEOTIDE SEQUENCE [LARGE SCALE GENOMIC DNA]</scope>
    <source>
        <strain evidence="2">BL36</strain>
    </source>
</reference>
<dbReference type="AlphaFoldDB" id="A0A1I4HDJ5"/>